<keyword evidence="3" id="KW-0804">Transcription</keyword>
<gene>
    <name evidence="5" type="ORF">EY643_15215</name>
</gene>
<dbReference type="RefSeq" id="WP_153240032.1">
    <property type="nucleotide sequence ID" value="NZ_CP036422.1"/>
</dbReference>
<dbReference type="InterPro" id="IPR018060">
    <property type="entry name" value="HTH_AraC"/>
</dbReference>
<dbReference type="InterPro" id="IPR020449">
    <property type="entry name" value="Tscrpt_reg_AraC-type_HTH"/>
</dbReference>
<dbReference type="InterPro" id="IPR032687">
    <property type="entry name" value="AraC-type_N"/>
</dbReference>
<keyword evidence="6" id="KW-1185">Reference proteome</keyword>
<dbReference type="SUPFAM" id="SSF46689">
    <property type="entry name" value="Homeodomain-like"/>
    <property type="match status" value="1"/>
</dbReference>
<accession>A0A5P9NM43</accession>
<evidence type="ECO:0000313" key="5">
    <source>
        <dbReference type="EMBL" id="QFU76890.1"/>
    </source>
</evidence>
<evidence type="ECO:0000256" key="3">
    <source>
        <dbReference type="ARBA" id="ARBA00023163"/>
    </source>
</evidence>
<protein>
    <submittedName>
        <fullName evidence="5">AraC family transcriptional regulator</fullName>
    </submittedName>
</protein>
<proteinExistence type="predicted"/>
<evidence type="ECO:0000313" key="6">
    <source>
        <dbReference type="Proteomes" id="UP000326287"/>
    </source>
</evidence>
<dbReference type="Pfam" id="PF12833">
    <property type="entry name" value="HTH_18"/>
    <property type="match status" value="1"/>
</dbReference>
<keyword evidence="2" id="KW-0238">DNA-binding</keyword>
<dbReference type="Gene3D" id="1.10.10.60">
    <property type="entry name" value="Homeodomain-like"/>
    <property type="match status" value="1"/>
</dbReference>
<name>A0A5P9NM43_9GAMM</name>
<evidence type="ECO:0000256" key="2">
    <source>
        <dbReference type="ARBA" id="ARBA00023125"/>
    </source>
</evidence>
<dbReference type="Proteomes" id="UP000326287">
    <property type="component" value="Chromosome"/>
</dbReference>
<dbReference type="Pfam" id="PF12625">
    <property type="entry name" value="Arabinose_bd"/>
    <property type="match status" value="1"/>
</dbReference>
<organism evidence="5 6">
    <name type="scientific">Halioglobus maricola</name>
    <dbReference type="NCBI Taxonomy" id="2601894"/>
    <lineage>
        <taxon>Bacteria</taxon>
        <taxon>Pseudomonadati</taxon>
        <taxon>Pseudomonadota</taxon>
        <taxon>Gammaproteobacteria</taxon>
        <taxon>Cellvibrionales</taxon>
        <taxon>Halieaceae</taxon>
        <taxon>Halioglobus</taxon>
    </lineage>
</organism>
<dbReference type="GO" id="GO:0005829">
    <property type="term" value="C:cytosol"/>
    <property type="evidence" value="ECO:0007669"/>
    <property type="project" value="TreeGrafter"/>
</dbReference>
<feature type="domain" description="HTH araC/xylS-type" evidence="4">
    <location>
        <begin position="238"/>
        <end position="336"/>
    </location>
</feature>
<dbReference type="PANTHER" id="PTHR47894">
    <property type="entry name" value="HTH-TYPE TRANSCRIPTIONAL REGULATOR GADX"/>
    <property type="match status" value="1"/>
</dbReference>
<dbReference type="InterPro" id="IPR027304">
    <property type="entry name" value="Trigger_fact/SurA_dom_sf"/>
</dbReference>
<evidence type="ECO:0000256" key="1">
    <source>
        <dbReference type="ARBA" id="ARBA00023015"/>
    </source>
</evidence>
<dbReference type="GO" id="GO:0000976">
    <property type="term" value="F:transcription cis-regulatory region binding"/>
    <property type="evidence" value="ECO:0007669"/>
    <property type="project" value="TreeGrafter"/>
</dbReference>
<dbReference type="SMART" id="SM00342">
    <property type="entry name" value="HTH_ARAC"/>
    <property type="match status" value="1"/>
</dbReference>
<dbReference type="SUPFAM" id="SSF109998">
    <property type="entry name" value="Triger factor/SurA peptide-binding domain-like"/>
    <property type="match status" value="1"/>
</dbReference>
<evidence type="ECO:0000259" key="4">
    <source>
        <dbReference type="PROSITE" id="PS01124"/>
    </source>
</evidence>
<dbReference type="InterPro" id="IPR009057">
    <property type="entry name" value="Homeodomain-like_sf"/>
</dbReference>
<dbReference type="OrthoDB" id="6194859at2"/>
<dbReference type="GO" id="GO:0003700">
    <property type="term" value="F:DNA-binding transcription factor activity"/>
    <property type="evidence" value="ECO:0007669"/>
    <property type="project" value="InterPro"/>
</dbReference>
<dbReference type="PROSITE" id="PS01124">
    <property type="entry name" value="HTH_ARAC_FAMILY_2"/>
    <property type="match status" value="1"/>
</dbReference>
<dbReference type="EMBL" id="CP036422">
    <property type="protein sequence ID" value="QFU76890.1"/>
    <property type="molecule type" value="Genomic_DNA"/>
</dbReference>
<dbReference type="AlphaFoldDB" id="A0A5P9NM43"/>
<sequence length="341" mass="37338">MPEHEREVSVGLTRALLDTLRLEGESRPECLLDELGIDSAVLERPENRISFDQQEALWGLAVERSGSPVFGLQFARAIQPASFGLMGYMVMNCSTIDGCLDVIVDYQFLAGQGGSFRRTGCDQYPALDYQAVNPGDAVTAHRVIAMFASIVSLGRWLAGGSYGLERLEVCSLPGTDLAPYTEYFECPVISGCDENRLFFAPTVLQLPVTHASEELLNLLTERADRLLSSLSLGPGVAARVAGLLATQLDQALPARKAIASQLGMSERTLQRRLQQEGTTYQQLLDQTRHHLALEMLRNRDVPLADVAAQLGFAEPSAFYRAFRKWQGVTPGDYRQTAGAGL</sequence>
<reference evidence="5 6" key="1">
    <citation type="submission" date="2019-02" db="EMBL/GenBank/DDBJ databases">
        <authorList>
            <person name="Li S.-H."/>
        </authorList>
    </citation>
    <scope>NUCLEOTIDE SEQUENCE [LARGE SCALE GENOMIC DNA]</scope>
    <source>
        <strain evidence="5 6">IMCC14385</strain>
    </source>
</reference>
<keyword evidence="1" id="KW-0805">Transcription regulation</keyword>
<dbReference type="PANTHER" id="PTHR47894:SF1">
    <property type="entry name" value="HTH-TYPE TRANSCRIPTIONAL REGULATOR VQSM"/>
    <property type="match status" value="1"/>
</dbReference>
<dbReference type="KEGG" id="halc:EY643_15215"/>
<dbReference type="PRINTS" id="PR00032">
    <property type="entry name" value="HTHARAC"/>
</dbReference>